<keyword evidence="1" id="KW-0812">Transmembrane</keyword>
<organism evidence="2 3">
    <name type="scientific">Microcella alkalica</name>
    <dbReference type="NCBI Taxonomy" id="355930"/>
    <lineage>
        <taxon>Bacteria</taxon>
        <taxon>Bacillati</taxon>
        <taxon>Actinomycetota</taxon>
        <taxon>Actinomycetes</taxon>
        <taxon>Micrococcales</taxon>
        <taxon>Microbacteriaceae</taxon>
        <taxon>Microcella</taxon>
    </lineage>
</organism>
<name>A0A839E7Q3_9MICO</name>
<dbReference type="RefSeq" id="WP_182491451.1">
    <property type="nucleotide sequence ID" value="NZ_BAAAOV010000012.1"/>
</dbReference>
<keyword evidence="1" id="KW-0472">Membrane</keyword>
<dbReference type="Proteomes" id="UP000585905">
    <property type="component" value="Unassembled WGS sequence"/>
</dbReference>
<keyword evidence="1" id="KW-1133">Transmembrane helix</keyword>
<dbReference type="AlphaFoldDB" id="A0A839E7Q3"/>
<feature type="transmembrane region" description="Helical" evidence="1">
    <location>
        <begin position="34"/>
        <end position="57"/>
    </location>
</feature>
<gene>
    <name evidence="2" type="ORF">FHX53_002289</name>
</gene>
<dbReference type="EMBL" id="JACGWX010000006">
    <property type="protein sequence ID" value="MBA8848679.1"/>
    <property type="molecule type" value="Genomic_DNA"/>
</dbReference>
<protein>
    <submittedName>
        <fullName evidence="2">Uncharacterized protein</fullName>
    </submittedName>
</protein>
<evidence type="ECO:0000313" key="2">
    <source>
        <dbReference type="EMBL" id="MBA8848679.1"/>
    </source>
</evidence>
<keyword evidence="3" id="KW-1185">Reference proteome</keyword>
<sequence>MSSRLAVRGAPASAFTERSAALPGHPGILTLVPVWGWILLVGAAVAVAVLAHARGWIDLSDKSRRGGSGPGVLGIGDEVFHPTRHEAQVELDRQTILPAPAPTPGDGPLGIVDAPADATGYAGRLRIDVPADR</sequence>
<accession>A0A839E7Q3</accession>
<proteinExistence type="predicted"/>
<evidence type="ECO:0000313" key="3">
    <source>
        <dbReference type="Proteomes" id="UP000585905"/>
    </source>
</evidence>
<evidence type="ECO:0000256" key="1">
    <source>
        <dbReference type="SAM" id="Phobius"/>
    </source>
</evidence>
<reference evidence="2 3" key="1">
    <citation type="submission" date="2020-07" db="EMBL/GenBank/DDBJ databases">
        <title>Sequencing the genomes of 1000 actinobacteria strains.</title>
        <authorList>
            <person name="Klenk H.-P."/>
        </authorList>
    </citation>
    <scope>NUCLEOTIDE SEQUENCE [LARGE SCALE GENOMIC DNA]</scope>
    <source>
        <strain evidence="2 3">DSM 19663</strain>
    </source>
</reference>
<comment type="caution">
    <text evidence="2">The sequence shown here is derived from an EMBL/GenBank/DDBJ whole genome shotgun (WGS) entry which is preliminary data.</text>
</comment>